<reference evidence="1 2" key="1">
    <citation type="submission" date="2019-03" db="EMBL/GenBank/DDBJ databases">
        <title>Genomic Encyclopedia of Type Strains, Phase IV (KMG-IV): sequencing the most valuable type-strain genomes for metagenomic binning, comparative biology and taxonomic classification.</title>
        <authorList>
            <person name="Goeker M."/>
        </authorList>
    </citation>
    <scope>NUCLEOTIDE SEQUENCE [LARGE SCALE GENOMIC DNA]</scope>
    <source>
        <strain evidence="1 2">DSM 25964</strain>
    </source>
</reference>
<accession>A0A4R8M4Y6</accession>
<gene>
    <name evidence="1" type="ORF">C8D99_1202</name>
</gene>
<protein>
    <submittedName>
        <fullName evidence="1">Uncharacterized protein</fullName>
    </submittedName>
</protein>
<dbReference type="OrthoDB" id="8899344at2"/>
<dbReference type="AlphaFoldDB" id="A0A4R8M4Y6"/>
<keyword evidence="2" id="KW-1185">Reference proteome</keyword>
<evidence type="ECO:0000313" key="2">
    <source>
        <dbReference type="Proteomes" id="UP000295066"/>
    </source>
</evidence>
<sequence length="203" mass="23405">MSTIDYSWRPEDYSEPFDPEELMLSRISGAARREVVRKMIEEGGTDAVPEGLEMATLSHDERRTLGLFHPSFLGGEYLPPCREYEVEIARVTIRSTTYDVVSVRAKYGKNRISYRINDEYNGDNLGEKHTRTSIRPLTLGSLLDFLTGAWSLYESVEYNYPDDLEGQLGFFWGESLHYPDFDEALREQVTERFYQTAGKTEQS</sequence>
<dbReference type="RefSeq" id="WP_133958745.1">
    <property type="nucleotide sequence ID" value="NZ_SORI01000020.1"/>
</dbReference>
<dbReference type="EMBL" id="SORI01000020">
    <property type="protein sequence ID" value="TDY55921.1"/>
    <property type="molecule type" value="Genomic_DNA"/>
</dbReference>
<organism evidence="1 2">
    <name type="scientific">Aminivibrio pyruvatiphilus</name>
    <dbReference type="NCBI Taxonomy" id="1005740"/>
    <lineage>
        <taxon>Bacteria</taxon>
        <taxon>Thermotogati</taxon>
        <taxon>Synergistota</taxon>
        <taxon>Synergistia</taxon>
        <taxon>Synergistales</taxon>
        <taxon>Aminobacteriaceae</taxon>
        <taxon>Aminivibrio</taxon>
    </lineage>
</organism>
<name>A0A4R8M4Y6_9BACT</name>
<dbReference type="Proteomes" id="UP000295066">
    <property type="component" value="Unassembled WGS sequence"/>
</dbReference>
<proteinExistence type="predicted"/>
<evidence type="ECO:0000313" key="1">
    <source>
        <dbReference type="EMBL" id="TDY55921.1"/>
    </source>
</evidence>
<comment type="caution">
    <text evidence="1">The sequence shown here is derived from an EMBL/GenBank/DDBJ whole genome shotgun (WGS) entry which is preliminary data.</text>
</comment>